<name>A0ABS6HWA0_MYCGD</name>
<dbReference type="CDD" id="cd11586">
    <property type="entry name" value="VbhA_like"/>
    <property type="match status" value="1"/>
</dbReference>
<dbReference type="EMBL" id="JAHBOM010000032">
    <property type="protein sequence ID" value="MBU8826952.1"/>
    <property type="molecule type" value="Genomic_DNA"/>
</dbReference>
<dbReference type="InterPro" id="IPR043038">
    <property type="entry name" value="VbhA_sf"/>
</dbReference>
<organism evidence="3 4">
    <name type="scientific">Mycolicibacterium goodii</name>
    <name type="common">Mycobacterium goodii</name>
    <dbReference type="NCBI Taxonomy" id="134601"/>
    <lineage>
        <taxon>Bacteria</taxon>
        <taxon>Bacillati</taxon>
        <taxon>Actinomycetota</taxon>
        <taxon>Actinomycetes</taxon>
        <taxon>Mycobacteriales</taxon>
        <taxon>Mycobacteriaceae</taxon>
        <taxon>Mycolicibacterium</taxon>
    </lineage>
</organism>
<reference evidence="3 4" key="1">
    <citation type="submission" date="2021-05" db="EMBL/GenBank/DDBJ databases">
        <title>Draft Genome Sequences of Clinical Respiratory Isolates of Mycobacterium goodii Recovered in Ireland.</title>
        <authorList>
            <person name="Flanagan P.R."/>
            <person name="Mok S."/>
            <person name="Roycroft E."/>
            <person name="Rogers T.R."/>
            <person name="Fitzgibbon M."/>
        </authorList>
    </citation>
    <scope>NUCLEOTIDE SEQUENCE [LARGE SCALE GENOMIC DNA]</scope>
    <source>
        <strain evidence="3 4">14IE55</strain>
    </source>
</reference>
<sequence>MVTVLDEHREVSRRKRTVHAARHSSELEGSQSTAATRADQDAYIRGHIRTEELVHRARCRYGILIP</sequence>
<proteinExistence type="predicted"/>
<evidence type="ECO:0000256" key="1">
    <source>
        <dbReference type="SAM" id="MobiDB-lite"/>
    </source>
</evidence>
<accession>A0ABS6HWA0</accession>
<dbReference type="InterPro" id="IPR041535">
    <property type="entry name" value="VbhA"/>
</dbReference>
<feature type="compositionally biased region" description="Basic and acidic residues" evidence="1">
    <location>
        <begin position="1"/>
        <end position="10"/>
    </location>
</feature>
<dbReference type="Pfam" id="PF18495">
    <property type="entry name" value="VbhA"/>
    <property type="match status" value="1"/>
</dbReference>
<feature type="domain" description="Antitoxin VbhA" evidence="2">
    <location>
        <begin position="14"/>
        <end position="59"/>
    </location>
</feature>
<feature type="region of interest" description="Disordered" evidence="1">
    <location>
        <begin position="1"/>
        <end position="39"/>
    </location>
</feature>
<keyword evidence="4" id="KW-1185">Reference proteome</keyword>
<protein>
    <recommendedName>
        <fullName evidence="2">Antitoxin VbhA domain-containing protein</fullName>
    </recommendedName>
</protein>
<feature type="compositionally biased region" description="Basic residues" evidence="1">
    <location>
        <begin position="11"/>
        <end position="22"/>
    </location>
</feature>
<dbReference type="RefSeq" id="WP_139308186.1">
    <property type="nucleotide sequence ID" value="NZ_JAHBOL010000061.1"/>
</dbReference>
<dbReference type="InterPro" id="IPR033788">
    <property type="entry name" value="VbhA-like"/>
</dbReference>
<dbReference type="Gene3D" id="1.10.8.1050">
    <property type="entry name" value="Antitoxin VbhA-like"/>
    <property type="match status" value="1"/>
</dbReference>
<evidence type="ECO:0000313" key="4">
    <source>
        <dbReference type="Proteomes" id="UP000696413"/>
    </source>
</evidence>
<evidence type="ECO:0000259" key="2">
    <source>
        <dbReference type="Pfam" id="PF18495"/>
    </source>
</evidence>
<gene>
    <name evidence="3" type="ORF">KL859_29250</name>
</gene>
<comment type="caution">
    <text evidence="3">The sequence shown here is derived from an EMBL/GenBank/DDBJ whole genome shotgun (WGS) entry which is preliminary data.</text>
</comment>
<evidence type="ECO:0000313" key="3">
    <source>
        <dbReference type="EMBL" id="MBU8826952.1"/>
    </source>
</evidence>
<dbReference type="Proteomes" id="UP000696413">
    <property type="component" value="Unassembled WGS sequence"/>
</dbReference>